<evidence type="ECO:0000256" key="1">
    <source>
        <dbReference type="SAM" id="MobiDB-lite"/>
    </source>
</evidence>
<feature type="compositionally biased region" description="Polar residues" evidence="1">
    <location>
        <begin position="47"/>
        <end position="62"/>
    </location>
</feature>
<evidence type="ECO:0000313" key="2">
    <source>
        <dbReference type="EMBL" id="MBX12821.1"/>
    </source>
</evidence>
<reference evidence="2" key="1">
    <citation type="submission" date="2018-02" db="EMBL/GenBank/DDBJ databases">
        <title>Rhizophora mucronata_Transcriptome.</title>
        <authorList>
            <person name="Meera S.P."/>
            <person name="Sreeshan A."/>
            <person name="Augustine A."/>
        </authorList>
    </citation>
    <scope>NUCLEOTIDE SEQUENCE</scope>
    <source>
        <tissue evidence="2">Leaf</tissue>
    </source>
</reference>
<proteinExistence type="predicted"/>
<organism evidence="2">
    <name type="scientific">Rhizophora mucronata</name>
    <name type="common">Asiatic mangrove</name>
    <dbReference type="NCBI Taxonomy" id="61149"/>
    <lineage>
        <taxon>Eukaryota</taxon>
        <taxon>Viridiplantae</taxon>
        <taxon>Streptophyta</taxon>
        <taxon>Embryophyta</taxon>
        <taxon>Tracheophyta</taxon>
        <taxon>Spermatophyta</taxon>
        <taxon>Magnoliopsida</taxon>
        <taxon>eudicotyledons</taxon>
        <taxon>Gunneridae</taxon>
        <taxon>Pentapetalae</taxon>
        <taxon>rosids</taxon>
        <taxon>fabids</taxon>
        <taxon>Malpighiales</taxon>
        <taxon>Rhizophoraceae</taxon>
        <taxon>Rhizophora</taxon>
    </lineage>
</organism>
<sequence>MPHSQQLTRLLKKYSYLSGDDFTLCSTVDIERKALRRDESRPFLGGSTITTSDPMSQKSGSC</sequence>
<dbReference type="EMBL" id="GGEC01032337">
    <property type="protein sequence ID" value="MBX12821.1"/>
    <property type="molecule type" value="Transcribed_RNA"/>
</dbReference>
<feature type="region of interest" description="Disordered" evidence="1">
    <location>
        <begin position="37"/>
        <end position="62"/>
    </location>
</feature>
<accession>A0A2P2L4E5</accession>
<name>A0A2P2L4E5_RHIMU</name>
<protein>
    <submittedName>
        <fullName evidence="2">Uncharacterized protein</fullName>
    </submittedName>
</protein>
<dbReference type="AlphaFoldDB" id="A0A2P2L4E5"/>